<organism evidence="2 3">
    <name type="scientific">Phytophthora fragariae</name>
    <dbReference type="NCBI Taxonomy" id="53985"/>
    <lineage>
        <taxon>Eukaryota</taxon>
        <taxon>Sar</taxon>
        <taxon>Stramenopiles</taxon>
        <taxon>Oomycota</taxon>
        <taxon>Peronosporomycetes</taxon>
        <taxon>Peronosporales</taxon>
        <taxon>Peronosporaceae</taxon>
        <taxon>Phytophthora</taxon>
    </lineage>
</organism>
<protein>
    <submittedName>
        <fullName evidence="2">Uncharacterized protein</fullName>
    </submittedName>
</protein>
<feature type="region of interest" description="Disordered" evidence="1">
    <location>
        <begin position="91"/>
        <end position="114"/>
    </location>
</feature>
<dbReference type="Proteomes" id="UP000460718">
    <property type="component" value="Unassembled WGS sequence"/>
</dbReference>
<reference evidence="2 3" key="1">
    <citation type="submission" date="2018-09" db="EMBL/GenBank/DDBJ databases">
        <title>Genomic investigation of the strawberry pathogen Phytophthora fragariae indicates pathogenicity is determined by transcriptional variation in three key races.</title>
        <authorList>
            <person name="Adams T.M."/>
            <person name="Armitage A.D."/>
            <person name="Sobczyk M.K."/>
            <person name="Bates H.J."/>
            <person name="Dunwell J.M."/>
            <person name="Nellist C.F."/>
            <person name="Harrison R.J."/>
        </authorList>
    </citation>
    <scope>NUCLEOTIDE SEQUENCE [LARGE SCALE GENOMIC DNA]</scope>
    <source>
        <strain evidence="2 3">SCRP245</strain>
    </source>
</reference>
<feature type="region of interest" description="Disordered" evidence="1">
    <location>
        <begin position="133"/>
        <end position="163"/>
    </location>
</feature>
<gene>
    <name evidence="2" type="ORF">PF011_g9979</name>
</gene>
<feature type="region of interest" description="Disordered" evidence="1">
    <location>
        <begin position="35"/>
        <end position="71"/>
    </location>
</feature>
<evidence type="ECO:0000313" key="3">
    <source>
        <dbReference type="Proteomes" id="UP000460718"/>
    </source>
</evidence>
<evidence type="ECO:0000313" key="2">
    <source>
        <dbReference type="EMBL" id="KAE9010078.1"/>
    </source>
</evidence>
<proteinExistence type="predicted"/>
<dbReference type="EMBL" id="QXFW01000512">
    <property type="protein sequence ID" value="KAE9010078.1"/>
    <property type="molecule type" value="Genomic_DNA"/>
</dbReference>
<comment type="caution">
    <text evidence="2">The sequence shown here is derived from an EMBL/GenBank/DDBJ whole genome shotgun (WGS) entry which is preliminary data.</text>
</comment>
<sequence>MRLFVGGGPVDQHIHQDRAFKPSSRAVACMMPGERSSLHAGSHPEQLQVAEEQLHPRSVTEASSSQRRQRLRLDDCSLECTRVRRLQTNQSRAALFRPQRGEQRSPPLKKAATHTPLQYDACSAVMTTFDAPKSLCSSPTPLRAHPRRSKEGGRDLSSNFKSK</sequence>
<dbReference type="AlphaFoldDB" id="A0A6A3KWY4"/>
<evidence type="ECO:0000256" key="1">
    <source>
        <dbReference type="SAM" id="MobiDB-lite"/>
    </source>
</evidence>
<accession>A0A6A3KWY4</accession>
<name>A0A6A3KWY4_9STRA</name>